<evidence type="ECO:0000313" key="6">
    <source>
        <dbReference type="EMBL" id="OJA11621.1"/>
    </source>
</evidence>
<dbReference type="SUPFAM" id="SSF52129">
    <property type="entry name" value="Caspase-like"/>
    <property type="match status" value="1"/>
</dbReference>
<dbReference type="InterPro" id="IPR029030">
    <property type="entry name" value="Caspase-like_dom_sf"/>
</dbReference>
<dbReference type="OrthoDB" id="3223806at2759"/>
<sequence length="648" mass="72440">NRAAGQVNSNTAAVVRDAPLSALRNSDLPLQVSLGLSAQFNTMMWDLRGNDTAHNRPRTPNPRFPVPSPGIPPSRYMIFSVIQQVATHAYTTENCINPAMHFPDHLNHWVCPTRQLCAQRHQISFIILYVRLIDLRSIRPSMYTHARIPSGTRAHPPPIPHATRPPLSPRVFLPRPAHPLMSQPSRPPPHMPVLAIPNPGPSSNIQQSSQIHHTHVHTHTQAQSQSHRHRNHHGSKSTSAVPQPIHRTISSQQLRFAVTEQSPSHSLHRASSSQNLQRSYSSQYLSVPMPHSGHSGNYQRPRVNSAGNAQRPRVNSAGNAQRPVILSQQQVQPRVHRHVIQHNGHVHFQYSKCTGHKKALCIGINYKGQRRELRGCINDVDNVKQFLKSGWGYKEGDIVTLIDDTDNPRQMPTRRNILDAMRWLVKDAHPHDALFFHYSGHGGQMPDHNGSETDGLDEVIYPVDYKKAGIIVDDDMNRIMVKSLPTGCRLTVSLYVRIFLSCHSGTALDLPYIYHSNGRLKGAHITAQARAQKATSADVISFAGCRDDQTSADTMQGGMAVGAMSYAFVRSLTTKPVQSYQELLRSVRDILKQNYQQKPQLSSSHPIVSTRCLPAWYIHVNTPFVRIPVYASFSSIGVSMLGCEYHVP</sequence>
<keyword evidence="3" id="KW-0645">Protease</keyword>
<evidence type="ECO:0000259" key="5">
    <source>
        <dbReference type="Pfam" id="PF00656"/>
    </source>
</evidence>
<dbReference type="Gene3D" id="3.40.50.12660">
    <property type="match status" value="1"/>
</dbReference>
<reference evidence="6 7" key="1">
    <citation type="submission" date="2016-03" db="EMBL/GenBank/DDBJ databases">
        <title>Comparative genomics of the ectomycorrhizal sister species Rhizopogon vinicolor and Rhizopogon vesiculosus (Basidiomycota: Boletales) reveals a divergence of the mating type B locus.</title>
        <authorList>
            <person name="Mujic A.B."/>
            <person name="Kuo A."/>
            <person name="Tritt A."/>
            <person name="Lipzen A."/>
            <person name="Chen C."/>
            <person name="Johnson J."/>
            <person name="Sharma A."/>
            <person name="Barry K."/>
            <person name="Grigoriev I.V."/>
            <person name="Spatafora J.W."/>
        </authorList>
    </citation>
    <scope>NUCLEOTIDE SEQUENCE [LARGE SCALE GENOMIC DNA]</scope>
    <source>
        <strain evidence="6 7">AM-OR11-056</strain>
    </source>
</reference>
<feature type="region of interest" description="Disordered" evidence="4">
    <location>
        <begin position="147"/>
        <end position="166"/>
    </location>
</feature>
<feature type="compositionally biased region" description="Low complexity" evidence="4">
    <location>
        <begin position="262"/>
        <end position="286"/>
    </location>
</feature>
<dbReference type="Pfam" id="PF00656">
    <property type="entry name" value="Peptidase_C14"/>
    <property type="match status" value="1"/>
</dbReference>
<feature type="non-terminal residue" evidence="6">
    <location>
        <position position="1"/>
    </location>
</feature>
<dbReference type="GO" id="GO:0006915">
    <property type="term" value="P:apoptotic process"/>
    <property type="evidence" value="ECO:0007669"/>
    <property type="project" value="UniProtKB-KW"/>
</dbReference>
<keyword evidence="3" id="KW-0378">Hydrolase</keyword>
<dbReference type="PANTHER" id="PTHR48104:SF30">
    <property type="entry name" value="METACASPASE-1"/>
    <property type="match status" value="1"/>
</dbReference>
<keyword evidence="3" id="KW-0788">Thiol protease</keyword>
<comment type="caution">
    <text evidence="6">The sequence shown here is derived from an EMBL/GenBank/DDBJ whole genome shotgun (WGS) entry which is preliminary data.</text>
</comment>
<accession>A0A1J8PRV7</accession>
<evidence type="ECO:0000256" key="3">
    <source>
        <dbReference type="ARBA" id="ARBA00022807"/>
    </source>
</evidence>
<keyword evidence="2" id="KW-0053">Apoptosis</keyword>
<dbReference type="AlphaFoldDB" id="A0A1J8PRV7"/>
<evidence type="ECO:0000313" key="7">
    <source>
        <dbReference type="Proteomes" id="UP000183567"/>
    </source>
</evidence>
<proteinExistence type="inferred from homology"/>
<feature type="region of interest" description="Disordered" evidence="4">
    <location>
        <begin position="257"/>
        <end position="322"/>
    </location>
</feature>
<name>A0A1J8PRV7_9AGAM</name>
<gene>
    <name evidence="6" type="ORF">AZE42_05479</name>
</gene>
<dbReference type="EMBL" id="LVVM01004995">
    <property type="protein sequence ID" value="OJA11621.1"/>
    <property type="molecule type" value="Genomic_DNA"/>
</dbReference>
<feature type="region of interest" description="Disordered" evidence="4">
    <location>
        <begin position="175"/>
        <end position="245"/>
    </location>
</feature>
<dbReference type="InterPro" id="IPR011600">
    <property type="entry name" value="Pept_C14_caspase"/>
</dbReference>
<organism evidence="6 7">
    <name type="scientific">Rhizopogon vesiculosus</name>
    <dbReference type="NCBI Taxonomy" id="180088"/>
    <lineage>
        <taxon>Eukaryota</taxon>
        <taxon>Fungi</taxon>
        <taxon>Dikarya</taxon>
        <taxon>Basidiomycota</taxon>
        <taxon>Agaricomycotina</taxon>
        <taxon>Agaricomycetes</taxon>
        <taxon>Agaricomycetidae</taxon>
        <taxon>Boletales</taxon>
        <taxon>Suillineae</taxon>
        <taxon>Rhizopogonaceae</taxon>
        <taxon>Rhizopogon</taxon>
    </lineage>
</organism>
<evidence type="ECO:0000256" key="4">
    <source>
        <dbReference type="SAM" id="MobiDB-lite"/>
    </source>
</evidence>
<protein>
    <recommendedName>
        <fullName evidence="5">Peptidase C14 caspase domain-containing protein</fullName>
    </recommendedName>
</protein>
<feature type="compositionally biased region" description="Low complexity" evidence="4">
    <location>
        <begin position="202"/>
        <end position="211"/>
    </location>
</feature>
<evidence type="ECO:0000256" key="2">
    <source>
        <dbReference type="ARBA" id="ARBA00022703"/>
    </source>
</evidence>
<keyword evidence="7" id="KW-1185">Reference proteome</keyword>
<evidence type="ECO:0000256" key="1">
    <source>
        <dbReference type="ARBA" id="ARBA00009005"/>
    </source>
</evidence>
<dbReference type="GO" id="GO:0006508">
    <property type="term" value="P:proteolysis"/>
    <property type="evidence" value="ECO:0007669"/>
    <property type="project" value="InterPro"/>
</dbReference>
<dbReference type="PANTHER" id="PTHR48104">
    <property type="entry name" value="METACASPASE-4"/>
    <property type="match status" value="1"/>
</dbReference>
<dbReference type="GO" id="GO:0004197">
    <property type="term" value="F:cysteine-type endopeptidase activity"/>
    <property type="evidence" value="ECO:0007669"/>
    <property type="project" value="InterPro"/>
</dbReference>
<feature type="domain" description="Peptidase C14 caspase" evidence="5">
    <location>
        <begin position="357"/>
        <end position="605"/>
    </location>
</feature>
<dbReference type="GO" id="GO:0005737">
    <property type="term" value="C:cytoplasm"/>
    <property type="evidence" value="ECO:0007669"/>
    <property type="project" value="TreeGrafter"/>
</dbReference>
<feature type="compositionally biased region" description="Basic residues" evidence="4">
    <location>
        <begin position="226"/>
        <end position="235"/>
    </location>
</feature>
<dbReference type="Proteomes" id="UP000183567">
    <property type="component" value="Unassembled WGS sequence"/>
</dbReference>
<comment type="similarity">
    <text evidence="1">Belongs to the peptidase C14B family.</text>
</comment>
<dbReference type="InterPro" id="IPR050452">
    <property type="entry name" value="Metacaspase"/>
</dbReference>